<keyword evidence="2" id="KW-1185">Reference proteome</keyword>
<organism evidence="1 2">
    <name type="scientific">Paenibacillus chartarius</name>
    <dbReference type="NCBI Taxonomy" id="747481"/>
    <lineage>
        <taxon>Bacteria</taxon>
        <taxon>Bacillati</taxon>
        <taxon>Bacillota</taxon>
        <taxon>Bacilli</taxon>
        <taxon>Bacillales</taxon>
        <taxon>Paenibacillaceae</taxon>
        <taxon>Paenibacillus</taxon>
    </lineage>
</organism>
<dbReference type="Proteomes" id="UP001589776">
    <property type="component" value="Unassembled WGS sequence"/>
</dbReference>
<sequence length="323" mass="35673">MLYLNETHVKQLGVEWNDTIATIGTAVRCLAEEDYAQPVKPYLRYKDKTNRIIAMPAYVGGDIQSAGIKWIASFPKNIDRGLPRASSVMILNDVETGQPVGVLNTALLSVIRTASVSGLMIKHFVAARPRASYKVGIIGFGPIGQYHAKMCQAVLGSKLSEMVLFDIRGIDVAAADLQDKERVRAVQTWQEAYADADIFITCTVSSKPYINEAPKPGSLQLNVSLRDYEAEAIYPFVQRSIIVDDWEEVCREKTDIEMMHLQAGLQKEQTKSIVDVVIGDCMRQYDADAPIMFNPMGMASFDIAIGSMYARQAVAKGIGQLLD</sequence>
<dbReference type="Gene3D" id="3.30.1780.10">
    <property type="entry name" value="ornithine cyclodeaminase, domain 1"/>
    <property type="match status" value="1"/>
</dbReference>
<dbReference type="Pfam" id="PF02423">
    <property type="entry name" value="OCD_Mu_crystall"/>
    <property type="match status" value="1"/>
</dbReference>
<accession>A0ABV6DTC6</accession>
<dbReference type="Gene3D" id="3.40.50.720">
    <property type="entry name" value="NAD(P)-binding Rossmann-like Domain"/>
    <property type="match status" value="1"/>
</dbReference>
<evidence type="ECO:0000313" key="1">
    <source>
        <dbReference type="EMBL" id="MFC0215902.1"/>
    </source>
</evidence>
<name>A0ABV6DTC6_9BACL</name>
<dbReference type="PANTHER" id="PTHR13812">
    <property type="entry name" value="KETIMINE REDUCTASE MU-CRYSTALLIN"/>
    <property type="match status" value="1"/>
</dbReference>
<dbReference type="PIRSF" id="PIRSF001439">
    <property type="entry name" value="CryM"/>
    <property type="match status" value="1"/>
</dbReference>
<dbReference type="SUPFAM" id="SSF51735">
    <property type="entry name" value="NAD(P)-binding Rossmann-fold domains"/>
    <property type="match status" value="1"/>
</dbReference>
<reference evidence="1 2" key="1">
    <citation type="submission" date="2024-09" db="EMBL/GenBank/DDBJ databases">
        <authorList>
            <person name="Sun Q."/>
            <person name="Mori K."/>
        </authorList>
    </citation>
    <scope>NUCLEOTIDE SEQUENCE [LARGE SCALE GENOMIC DNA]</scope>
    <source>
        <strain evidence="1 2">CCM 7759</strain>
    </source>
</reference>
<dbReference type="EMBL" id="JBHLWN010000105">
    <property type="protein sequence ID" value="MFC0215902.1"/>
    <property type="molecule type" value="Genomic_DNA"/>
</dbReference>
<dbReference type="RefSeq" id="WP_377473536.1">
    <property type="nucleotide sequence ID" value="NZ_JBHLWN010000105.1"/>
</dbReference>
<comment type="caution">
    <text evidence="1">The sequence shown here is derived from an EMBL/GenBank/DDBJ whole genome shotgun (WGS) entry which is preliminary data.</text>
</comment>
<dbReference type="InterPro" id="IPR023401">
    <property type="entry name" value="ODC_N"/>
</dbReference>
<dbReference type="InterPro" id="IPR023866">
    <property type="entry name" value="SbnB"/>
</dbReference>
<proteinExistence type="predicted"/>
<gene>
    <name evidence="1" type="primary">sbnB</name>
    <name evidence="1" type="ORF">ACFFK0_26240</name>
</gene>
<dbReference type="InterPro" id="IPR036291">
    <property type="entry name" value="NAD(P)-bd_dom_sf"/>
</dbReference>
<dbReference type="InterPro" id="IPR003462">
    <property type="entry name" value="ODC_Mu_crystall"/>
</dbReference>
<dbReference type="PANTHER" id="PTHR13812:SF19">
    <property type="entry name" value="KETIMINE REDUCTASE MU-CRYSTALLIN"/>
    <property type="match status" value="1"/>
</dbReference>
<evidence type="ECO:0000313" key="2">
    <source>
        <dbReference type="Proteomes" id="UP001589776"/>
    </source>
</evidence>
<dbReference type="NCBIfam" id="TIGR03944">
    <property type="entry name" value="dehyd_SbnB_fam"/>
    <property type="match status" value="1"/>
</dbReference>
<protein>
    <submittedName>
        <fullName evidence="1">2,3-diaminopropionate biosynthesis protein SbnB</fullName>
    </submittedName>
</protein>